<name>A0ABQ1G7W4_9GAMM</name>
<protein>
    <submittedName>
        <fullName evidence="2">Uncharacterized protein</fullName>
    </submittedName>
</protein>
<reference evidence="3" key="1">
    <citation type="journal article" date="2019" name="Int. J. Syst. Evol. Microbiol.">
        <title>The Global Catalogue of Microorganisms (GCM) 10K type strain sequencing project: providing services to taxonomists for standard genome sequencing and annotation.</title>
        <authorList>
            <consortium name="The Broad Institute Genomics Platform"/>
            <consortium name="The Broad Institute Genome Sequencing Center for Infectious Disease"/>
            <person name="Wu L."/>
            <person name="Ma J."/>
        </authorList>
    </citation>
    <scope>NUCLEOTIDE SEQUENCE [LARGE SCALE GENOMIC DNA]</scope>
    <source>
        <strain evidence="3">CGMCC 1.12806</strain>
    </source>
</reference>
<proteinExistence type="predicted"/>
<feature type="transmembrane region" description="Helical" evidence="1">
    <location>
        <begin position="31"/>
        <end position="52"/>
    </location>
</feature>
<keyword evidence="1" id="KW-0472">Membrane</keyword>
<keyword evidence="3" id="KW-1185">Reference proteome</keyword>
<dbReference type="Proteomes" id="UP000627464">
    <property type="component" value="Unassembled WGS sequence"/>
</dbReference>
<keyword evidence="1" id="KW-0812">Transmembrane</keyword>
<dbReference type="EMBL" id="BMFZ01000003">
    <property type="protein sequence ID" value="GGA38506.1"/>
    <property type="molecule type" value="Genomic_DNA"/>
</dbReference>
<comment type="caution">
    <text evidence="2">The sequence shown here is derived from an EMBL/GenBank/DDBJ whole genome shotgun (WGS) entry which is preliminary data.</text>
</comment>
<evidence type="ECO:0000313" key="2">
    <source>
        <dbReference type="EMBL" id="GGA38506.1"/>
    </source>
</evidence>
<evidence type="ECO:0000313" key="3">
    <source>
        <dbReference type="Proteomes" id="UP000627464"/>
    </source>
</evidence>
<organism evidence="2 3">
    <name type="scientific">Hafnia psychrotolerans</name>
    <dbReference type="NCBI Taxonomy" id="1477018"/>
    <lineage>
        <taxon>Bacteria</taxon>
        <taxon>Pseudomonadati</taxon>
        <taxon>Pseudomonadota</taxon>
        <taxon>Gammaproteobacteria</taxon>
        <taxon>Enterobacterales</taxon>
        <taxon>Hafniaceae</taxon>
        <taxon>Hafnia</taxon>
    </lineage>
</organism>
<evidence type="ECO:0000256" key="1">
    <source>
        <dbReference type="SAM" id="Phobius"/>
    </source>
</evidence>
<sequence length="53" mass="6084">MEMNTAKKVQYRHKLTGEDVRNWHPLTARGFWFPAAMLLIVTVVLLLADAVCQ</sequence>
<keyword evidence="1" id="KW-1133">Transmembrane helix</keyword>
<accession>A0ABQ1G7W4</accession>
<gene>
    <name evidence="2" type="ORF">GCM10011328_11680</name>
</gene>